<dbReference type="GeneID" id="18925840"/>
<dbReference type="OrthoDB" id="2507835at2759"/>
<feature type="compositionally biased region" description="Polar residues" evidence="1">
    <location>
        <begin position="136"/>
        <end position="157"/>
    </location>
</feature>
<feature type="compositionally biased region" description="Low complexity" evidence="1">
    <location>
        <begin position="71"/>
        <end position="80"/>
    </location>
</feature>
<dbReference type="Proteomes" id="UP000001072">
    <property type="component" value="Unassembled WGS sequence"/>
</dbReference>
<dbReference type="AlphaFoldDB" id="F4RMV5"/>
<feature type="compositionally biased region" description="Low complexity" evidence="1">
    <location>
        <begin position="1"/>
        <end position="17"/>
    </location>
</feature>
<feature type="region of interest" description="Disordered" evidence="1">
    <location>
        <begin position="292"/>
        <end position="321"/>
    </location>
</feature>
<dbReference type="VEuPathDB" id="FungiDB:MELLADRAFT_116582"/>
<proteinExistence type="predicted"/>
<feature type="region of interest" description="Disordered" evidence="1">
    <location>
        <begin position="424"/>
        <end position="527"/>
    </location>
</feature>
<feature type="compositionally biased region" description="Low complexity" evidence="1">
    <location>
        <begin position="192"/>
        <end position="203"/>
    </location>
</feature>
<feature type="compositionally biased region" description="Low complexity" evidence="1">
    <location>
        <begin position="434"/>
        <end position="455"/>
    </location>
</feature>
<feature type="compositionally biased region" description="Pro residues" evidence="1">
    <location>
        <begin position="18"/>
        <end position="28"/>
    </location>
</feature>
<dbReference type="RefSeq" id="XP_007410555.1">
    <property type="nucleotide sequence ID" value="XM_007410493.1"/>
</dbReference>
<evidence type="ECO:0000313" key="3">
    <source>
        <dbReference type="Proteomes" id="UP000001072"/>
    </source>
</evidence>
<dbReference type="KEGG" id="mlr:MELLADRAFT_116582"/>
<evidence type="ECO:0000256" key="1">
    <source>
        <dbReference type="SAM" id="MobiDB-lite"/>
    </source>
</evidence>
<evidence type="ECO:0000313" key="2">
    <source>
        <dbReference type="EMBL" id="EGG06317.1"/>
    </source>
</evidence>
<dbReference type="EMBL" id="GL883109">
    <property type="protein sequence ID" value="EGG06317.1"/>
    <property type="molecule type" value="Genomic_DNA"/>
</dbReference>
<reference evidence="3" key="1">
    <citation type="journal article" date="2011" name="Proc. Natl. Acad. Sci. U.S.A.">
        <title>Obligate biotrophy features unraveled by the genomic analysis of rust fungi.</title>
        <authorList>
            <person name="Duplessis S."/>
            <person name="Cuomo C.A."/>
            <person name="Lin Y.-C."/>
            <person name="Aerts A."/>
            <person name="Tisserant E."/>
            <person name="Veneault-Fourrey C."/>
            <person name="Joly D.L."/>
            <person name="Hacquard S."/>
            <person name="Amselem J."/>
            <person name="Cantarel B.L."/>
            <person name="Chiu R."/>
            <person name="Coutinho P.M."/>
            <person name="Feau N."/>
            <person name="Field M."/>
            <person name="Frey P."/>
            <person name="Gelhaye E."/>
            <person name="Goldberg J."/>
            <person name="Grabherr M.G."/>
            <person name="Kodira C.D."/>
            <person name="Kohler A."/>
            <person name="Kuees U."/>
            <person name="Lindquist E.A."/>
            <person name="Lucas S.M."/>
            <person name="Mago R."/>
            <person name="Mauceli E."/>
            <person name="Morin E."/>
            <person name="Murat C."/>
            <person name="Pangilinan J.L."/>
            <person name="Park R."/>
            <person name="Pearson M."/>
            <person name="Quesneville H."/>
            <person name="Rouhier N."/>
            <person name="Sakthikumar S."/>
            <person name="Salamov A.A."/>
            <person name="Schmutz J."/>
            <person name="Selles B."/>
            <person name="Shapiro H."/>
            <person name="Tanguay P."/>
            <person name="Tuskan G.A."/>
            <person name="Henrissat B."/>
            <person name="Van de Peer Y."/>
            <person name="Rouze P."/>
            <person name="Ellis J.G."/>
            <person name="Dodds P.N."/>
            <person name="Schein J.E."/>
            <person name="Zhong S."/>
            <person name="Hamelin R.C."/>
            <person name="Grigoriev I.V."/>
            <person name="Szabo L.J."/>
            <person name="Martin F."/>
        </authorList>
    </citation>
    <scope>NUCLEOTIDE SEQUENCE [LARGE SCALE GENOMIC DNA]</scope>
    <source>
        <strain evidence="3">98AG31 / pathotype 3-4-7</strain>
    </source>
</reference>
<organism evidence="3">
    <name type="scientific">Melampsora larici-populina (strain 98AG31 / pathotype 3-4-7)</name>
    <name type="common">Poplar leaf rust fungus</name>
    <dbReference type="NCBI Taxonomy" id="747676"/>
    <lineage>
        <taxon>Eukaryota</taxon>
        <taxon>Fungi</taxon>
        <taxon>Dikarya</taxon>
        <taxon>Basidiomycota</taxon>
        <taxon>Pucciniomycotina</taxon>
        <taxon>Pucciniomycetes</taxon>
        <taxon>Pucciniales</taxon>
        <taxon>Melampsoraceae</taxon>
        <taxon>Melampsora</taxon>
    </lineage>
</organism>
<feature type="region of interest" description="Disordered" evidence="1">
    <location>
        <begin position="1"/>
        <end position="243"/>
    </location>
</feature>
<feature type="compositionally biased region" description="Polar residues" evidence="1">
    <location>
        <begin position="504"/>
        <end position="519"/>
    </location>
</feature>
<gene>
    <name evidence="2" type="ORF">MELLADRAFT_116582</name>
</gene>
<sequence>MSAQPRRSNPSNSNHSQQPPPPLIPPPSGSFKLKIKLAGPPPGSASAPVPRPVPQVHHAHREEEEQEDQLASSDDSLSSAPSPPPTPPAPVTTTSNPSKRSRTKDPVNRVVKKRKSTLNTKAPPVSAPPLPHPSEQSETLQTGTGHDSDLSSYTSDLPNPPTSIKVKAPRPKTNEILDGLMSRSRPVKLQPLTDAELLTAAATQPDPVPIESSSSVNPIKKKKKKSSTGIGKNETGKKVIRKAPASGVIPMEAAPVAGTSVVPESSRPAPASRTIVVLKAIKTGAKTKKPTSKLAQSVTSATDPFTTTDAEPTQVTFPIPKPRMQHDYSLGPPPPPPVPAYKPAVVGTVPRTQAPQFLPIHPLEKRTPRVRQWKKERREVIGVSGIPFWIWTYVGDEHSDYVSSRQTKPAGLGTPLAVTQSGTAYFQPHHPSRPGSAASSHAKASPAGGPSAGSGRTRYTVPLSAEPQPNLGGPTLPASFRRTNPMPLVNQAGPMISRTKRETPTPSLDRTAGRGTSSPAPVGSGNVGALAGNGGDASISENVNSGAAPELIRLPELPIRKFSNGKGFASAMMANGGPELLNKE</sequence>
<dbReference type="HOGENOM" id="CLU_499797_0_0_1"/>
<name>F4RMV5_MELLP</name>
<keyword evidence="3" id="KW-1185">Reference proteome</keyword>
<dbReference type="InParanoid" id="F4RMV5"/>
<accession>F4RMV5</accession>
<feature type="compositionally biased region" description="Pro residues" evidence="1">
    <location>
        <begin position="39"/>
        <end position="53"/>
    </location>
</feature>
<protein>
    <submittedName>
        <fullName evidence="2">Uncharacterized protein</fullName>
    </submittedName>
</protein>
<feature type="compositionally biased region" description="Pro residues" evidence="1">
    <location>
        <begin position="81"/>
        <end position="90"/>
    </location>
</feature>
<feature type="compositionally biased region" description="Polar residues" evidence="1">
    <location>
        <begin position="293"/>
        <end position="316"/>
    </location>
</feature>